<evidence type="ECO:0000256" key="1">
    <source>
        <dbReference type="ARBA" id="ARBA00004613"/>
    </source>
</evidence>
<feature type="chain" id="PRO_5034180559" description="CFEM domain-containing protein" evidence="5">
    <location>
        <begin position="22"/>
        <end position="257"/>
    </location>
</feature>
<dbReference type="EMBL" id="JACGCI010000093">
    <property type="protein sequence ID" value="KAF6746376.1"/>
    <property type="molecule type" value="Genomic_DNA"/>
</dbReference>
<protein>
    <recommendedName>
        <fullName evidence="6">CFEM domain-containing protein</fullName>
    </recommendedName>
</protein>
<feature type="signal peptide" evidence="5">
    <location>
        <begin position="1"/>
        <end position="21"/>
    </location>
</feature>
<dbReference type="OrthoDB" id="4505683at2759"/>
<reference evidence="7 8" key="1">
    <citation type="submission" date="2020-07" db="EMBL/GenBank/DDBJ databases">
        <title>Comparative genomics of pyrophilous fungi reveals a link between fire events and developmental genes.</title>
        <authorList>
            <consortium name="DOE Joint Genome Institute"/>
            <person name="Steindorff A.S."/>
            <person name="Carver A."/>
            <person name="Calhoun S."/>
            <person name="Stillman K."/>
            <person name="Liu H."/>
            <person name="Lipzen A."/>
            <person name="Pangilinan J."/>
            <person name="Labutti K."/>
            <person name="Bruns T.D."/>
            <person name="Grigoriev I.V."/>
        </authorList>
    </citation>
    <scope>NUCLEOTIDE SEQUENCE [LARGE SCALE GENOMIC DNA]</scope>
    <source>
        <strain evidence="7 8">CBS 144469</strain>
    </source>
</reference>
<evidence type="ECO:0000256" key="4">
    <source>
        <dbReference type="ARBA" id="ARBA00023157"/>
    </source>
</evidence>
<name>A0A8H6LZ39_9AGAR</name>
<dbReference type="Proteomes" id="UP000521943">
    <property type="component" value="Unassembled WGS sequence"/>
</dbReference>
<evidence type="ECO:0000256" key="3">
    <source>
        <dbReference type="ARBA" id="ARBA00022729"/>
    </source>
</evidence>
<keyword evidence="4" id="KW-1015">Disulfide bond</keyword>
<evidence type="ECO:0000313" key="8">
    <source>
        <dbReference type="Proteomes" id="UP000521943"/>
    </source>
</evidence>
<dbReference type="GO" id="GO:0005576">
    <property type="term" value="C:extracellular region"/>
    <property type="evidence" value="ECO:0007669"/>
    <property type="project" value="UniProtKB-SubCell"/>
</dbReference>
<dbReference type="InterPro" id="IPR008427">
    <property type="entry name" value="Extracellular_membr_CFEM_dom"/>
</dbReference>
<feature type="domain" description="CFEM" evidence="6">
    <location>
        <begin position="91"/>
        <end position="210"/>
    </location>
</feature>
<sequence>MSAVRPIGIANALLLPLPCGADCLALGEERGGVERCGAEGLGGEVGDVEGWRTAILVVVGGGKTRRQHPTIQEAQSRLSPHISSLLVLASSSIQYIQAQNATANNCTIPSTSLNLNITPCILGCVASTALCNKCSGYIDLKCVCSNAQFQANARACLQRHCTKGEVEDAEGMQREQCGSVLVSVTGMPTSPDSVAFVAPASSSSTQVSPSASTNTTTIYESETTSGVGEAAPTAVTITSHTTTTSGFPSAIDVGTDR</sequence>
<organism evidence="7 8">
    <name type="scientific">Ephemerocybe angulata</name>
    <dbReference type="NCBI Taxonomy" id="980116"/>
    <lineage>
        <taxon>Eukaryota</taxon>
        <taxon>Fungi</taxon>
        <taxon>Dikarya</taxon>
        <taxon>Basidiomycota</taxon>
        <taxon>Agaricomycotina</taxon>
        <taxon>Agaricomycetes</taxon>
        <taxon>Agaricomycetidae</taxon>
        <taxon>Agaricales</taxon>
        <taxon>Agaricineae</taxon>
        <taxon>Psathyrellaceae</taxon>
        <taxon>Ephemerocybe</taxon>
    </lineage>
</organism>
<keyword evidence="2" id="KW-0964">Secreted</keyword>
<keyword evidence="3 5" id="KW-0732">Signal</keyword>
<evidence type="ECO:0000256" key="5">
    <source>
        <dbReference type="SAM" id="SignalP"/>
    </source>
</evidence>
<accession>A0A8H6LZ39</accession>
<evidence type="ECO:0000313" key="7">
    <source>
        <dbReference type="EMBL" id="KAF6746376.1"/>
    </source>
</evidence>
<dbReference type="Pfam" id="PF05730">
    <property type="entry name" value="CFEM"/>
    <property type="match status" value="1"/>
</dbReference>
<proteinExistence type="predicted"/>
<dbReference type="PROSITE" id="PS52012">
    <property type="entry name" value="CFEM"/>
    <property type="match status" value="1"/>
</dbReference>
<gene>
    <name evidence="7" type="ORF">DFP72DRAFT_855431</name>
</gene>
<dbReference type="AlphaFoldDB" id="A0A8H6LZ39"/>
<evidence type="ECO:0000256" key="2">
    <source>
        <dbReference type="ARBA" id="ARBA00022525"/>
    </source>
</evidence>
<evidence type="ECO:0000259" key="6">
    <source>
        <dbReference type="PROSITE" id="PS52012"/>
    </source>
</evidence>
<comment type="caution">
    <text evidence="7">The sequence shown here is derived from an EMBL/GenBank/DDBJ whole genome shotgun (WGS) entry which is preliminary data.</text>
</comment>
<keyword evidence="8" id="KW-1185">Reference proteome</keyword>
<comment type="subcellular location">
    <subcellularLocation>
        <location evidence="1">Secreted</location>
    </subcellularLocation>
</comment>